<protein>
    <submittedName>
        <fullName evidence="1">Uncharacterized protein</fullName>
    </submittedName>
</protein>
<dbReference type="AlphaFoldDB" id="A0A1G1WUX1"/>
<sequence>MLLGVLRDTDRLVLEMVAEYLRVCDPQIARRKLFWLDLFDIERCPLLRTRLGFSTNVVQVEVKQGRGCRRLMFSVVLDKTRSIQITPIPWQRIDYPLIVYVTYLYISGAYRKK</sequence>
<gene>
    <name evidence="1" type="ORF">A3A61_01850</name>
</gene>
<dbReference type="EMBL" id="MHDB01000039">
    <property type="protein sequence ID" value="OGY30967.1"/>
    <property type="molecule type" value="Genomic_DNA"/>
</dbReference>
<reference evidence="1 2" key="1">
    <citation type="journal article" date="2016" name="Nat. Commun.">
        <title>Thousands of microbial genomes shed light on interconnected biogeochemical processes in an aquifer system.</title>
        <authorList>
            <person name="Anantharaman K."/>
            <person name="Brown C.T."/>
            <person name="Hug L.A."/>
            <person name="Sharon I."/>
            <person name="Castelle C.J."/>
            <person name="Probst A.J."/>
            <person name="Thomas B.C."/>
            <person name="Singh A."/>
            <person name="Wilkins M.J."/>
            <person name="Karaoz U."/>
            <person name="Brodie E.L."/>
            <person name="Williams K.H."/>
            <person name="Hubbard S.S."/>
            <person name="Banfield J.F."/>
        </authorList>
    </citation>
    <scope>NUCLEOTIDE SEQUENCE [LARGE SCALE GENOMIC DNA]</scope>
</reference>
<evidence type="ECO:0000313" key="2">
    <source>
        <dbReference type="Proteomes" id="UP000177718"/>
    </source>
</evidence>
<evidence type="ECO:0000313" key="1">
    <source>
        <dbReference type="EMBL" id="OGY30967.1"/>
    </source>
</evidence>
<accession>A0A1G1WUX1</accession>
<proteinExistence type="predicted"/>
<dbReference type="Proteomes" id="UP000177718">
    <property type="component" value="Unassembled WGS sequence"/>
</dbReference>
<name>A0A1G1WUX1_9BACT</name>
<comment type="caution">
    <text evidence="1">The sequence shown here is derived from an EMBL/GenBank/DDBJ whole genome shotgun (WGS) entry which is preliminary data.</text>
</comment>
<organism evidence="1 2">
    <name type="scientific">Candidatus Woykebacteria bacterium RIFCSPLOWO2_01_FULL_43_14</name>
    <dbReference type="NCBI Taxonomy" id="1802605"/>
    <lineage>
        <taxon>Bacteria</taxon>
        <taxon>Candidatus Woykeibacteriota</taxon>
    </lineage>
</organism>